<feature type="domain" description="Glycosyltransferase 2-like" evidence="4">
    <location>
        <begin position="8"/>
        <end position="126"/>
    </location>
</feature>
<evidence type="ECO:0000259" key="4">
    <source>
        <dbReference type="Pfam" id="PF00535"/>
    </source>
</evidence>
<feature type="non-terminal residue" evidence="5">
    <location>
        <position position="140"/>
    </location>
</feature>
<dbReference type="InterPro" id="IPR029044">
    <property type="entry name" value="Nucleotide-diphossugar_trans"/>
</dbReference>
<sequence>MRDAPRISVVVLSRDRGDELLRTLERLSSLPERPPIVVVDNGSRDASPARVAERFPGVRLISLAGNEGAAARTLGVRAATTEYVAFSDDDSWWDAGALATAVERFDAHPSIGLIGARVLVGAEERLEPTCAAMAASPLGR</sequence>
<evidence type="ECO:0000256" key="1">
    <source>
        <dbReference type="ARBA" id="ARBA00006739"/>
    </source>
</evidence>
<keyword evidence="3" id="KW-0808">Transferase</keyword>
<reference evidence="5" key="1">
    <citation type="submission" date="2020-02" db="EMBL/GenBank/DDBJ databases">
        <authorList>
            <person name="Meier V. D."/>
        </authorList>
    </citation>
    <scope>NUCLEOTIDE SEQUENCE</scope>
    <source>
        <strain evidence="5">AVDCRST_MAG65</strain>
    </source>
</reference>
<dbReference type="Pfam" id="PF00535">
    <property type="entry name" value="Glycos_transf_2"/>
    <property type="match status" value="1"/>
</dbReference>
<keyword evidence="2" id="KW-0328">Glycosyltransferase</keyword>
<accession>A0A6J4SK08</accession>
<dbReference type="InterPro" id="IPR050834">
    <property type="entry name" value="Glycosyltransf_2"/>
</dbReference>
<dbReference type="SUPFAM" id="SSF53448">
    <property type="entry name" value="Nucleotide-diphospho-sugar transferases"/>
    <property type="match status" value="1"/>
</dbReference>
<organism evidence="5">
    <name type="scientific">uncultured Solirubrobacteraceae bacterium</name>
    <dbReference type="NCBI Taxonomy" id="1162706"/>
    <lineage>
        <taxon>Bacteria</taxon>
        <taxon>Bacillati</taxon>
        <taxon>Actinomycetota</taxon>
        <taxon>Thermoleophilia</taxon>
        <taxon>Solirubrobacterales</taxon>
        <taxon>Solirubrobacteraceae</taxon>
        <taxon>environmental samples</taxon>
    </lineage>
</organism>
<dbReference type="PANTHER" id="PTHR43685">
    <property type="entry name" value="GLYCOSYLTRANSFERASE"/>
    <property type="match status" value="1"/>
</dbReference>
<comment type="similarity">
    <text evidence="1">Belongs to the glycosyltransferase 2 family.</text>
</comment>
<protein>
    <recommendedName>
        <fullName evidence="4">Glycosyltransferase 2-like domain-containing protein</fullName>
    </recommendedName>
</protein>
<dbReference type="AlphaFoldDB" id="A0A6J4SK08"/>
<dbReference type="Gene3D" id="3.90.550.10">
    <property type="entry name" value="Spore Coat Polysaccharide Biosynthesis Protein SpsA, Chain A"/>
    <property type="match status" value="1"/>
</dbReference>
<evidence type="ECO:0000256" key="2">
    <source>
        <dbReference type="ARBA" id="ARBA00022676"/>
    </source>
</evidence>
<dbReference type="GO" id="GO:0016757">
    <property type="term" value="F:glycosyltransferase activity"/>
    <property type="evidence" value="ECO:0007669"/>
    <property type="project" value="UniProtKB-KW"/>
</dbReference>
<evidence type="ECO:0000256" key="3">
    <source>
        <dbReference type="ARBA" id="ARBA00022679"/>
    </source>
</evidence>
<evidence type="ECO:0000313" key="5">
    <source>
        <dbReference type="EMBL" id="CAA9493762.1"/>
    </source>
</evidence>
<gene>
    <name evidence="5" type="ORF">AVDCRST_MAG65-2183</name>
</gene>
<dbReference type="PANTHER" id="PTHR43685:SF5">
    <property type="entry name" value="GLYCOSYLTRANSFERASE EPSE-RELATED"/>
    <property type="match status" value="1"/>
</dbReference>
<dbReference type="InterPro" id="IPR001173">
    <property type="entry name" value="Glyco_trans_2-like"/>
</dbReference>
<proteinExistence type="inferred from homology"/>
<dbReference type="EMBL" id="CADCVL010000372">
    <property type="protein sequence ID" value="CAA9493762.1"/>
    <property type="molecule type" value="Genomic_DNA"/>
</dbReference>
<name>A0A6J4SK08_9ACTN</name>